<dbReference type="GO" id="GO:0004721">
    <property type="term" value="F:phosphoprotein phosphatase activity"/>
    <property type="evidence" value="ECO:0007669"/>
    <property type="project" value="UniProtKB-KW"/>
</dbReference>
<gene>
    <name evidence="8" type="ORF">WA026_006547</name>
</gene>
<dbReference type="PANTHER" id="PTHR45734:SF10">
    <property type="entry name" value="BLISTERY, ISOFORM A"/>
    <property type="match status" value="1"/>
</dbReference>
<dbReference type="Pfam" id="PF08416">
    <property type="entry name" value="PTB"/>
    <property type="match status" value="1"/>
</dbReference>
<keyword evidence="4 5" id="KW-0727">SH2 domain</keyword>
<sequence>MMLTVESIPDLKPLDRNATSNNVGFNLENVRFIDEEEEASRTIPYHARQDSRPFSYGVNSATMIQDTQQKLSSPSLVRKASFDKSNGDTLRKVQTQVYPFYESKPTANSVNYSCVSSNYGTLGSKHSNSSVIPAHAASQRDYKDPIDDIFTESALSASNNQIKREFREEYYKDERRRYDPLKRSLTEGTIRRSPEKTFAKADPAISPYSEADSLSPPGAFRTKSPEFHESYSISTNDNNLTWLQKQQLKLKERKEQQLREERFPHESRLLSELRTIQSRRHHTASVRMDGYTSDTTAFADDDDDYTIPLHINTRNHAPTHGGKTETTYATRSYSLKNERPFVAVKKMYERYREKEETINTWKMEPLNEPISPNHTNGSSPTTRPQTPAFPVHVRTPYTNSSTPTVHFDLRSERLPPKSPTTQRRLSYPLNTIHKKWSLSPSRKDLRPTSPQDVTDSTMVEYGHHQTAHRSVSASGYRSDYSESLSPKSMPTTPHNGSTSPVTLYYGNSRRSSVNSNGEPPIEVAPANVKFVRDTSKFWYKPTISREDAINILRTQAPGSFIVRDSNSFPGAFGMALRVASVPQNVQNKSTDKSDELIRHYLIEPTSRGVRLKGCPNEPVFTSLSALVYQHSITQMALPCKLVLPERDLTNMELVGNPQQQLLNQGAACNVLYIFSMDMESLTGPQAIKKAVMSLMQKAPLPEAIVVHFKVNGQGITLTDNKRQMFFRKHYPINTVSHCGIDPDEKQWTVTPNSSGVKSAKIFGFVARKPNVKNPDNQCHLFAELEPEQPASAIVNFVNKIMSSTGIKANMV</sequence>
<dbReference type="PANTHER" id="PTHR45734">
    <property type="entry name" value="TENSIN"/>
    <property type="match status" value="1"/>
</dbReference>
<feature type="domain" description="SH2" evidence="7">
    <location>
        <begin position="538"/>
        <end position="645"/>
    </location>
</feature>
<evidence type="ECO:0000256" key="6">
    <source>
        <dbReference type="SAM" id="MobiDB-lite"/>
    </source>
</evidence>
<dbReference type="Pfam" id="PF00017">
    <property type="entry name" value="SH2"/>
    <property type="match status" value="1"/>
</dbReference>
<evidence type="ECO:0000256" key="4">
    <source>
        <dbReference type="ARBA" id="ARBA00022999"/>
    </source>
</evidence>
<protein>
    <recommendedName>
        <fullName evidence="7">SH2 domain-containing protein</fullName>
    </recommendedName>
</protein>
<keyword evidence="2" id="KW-0378">Hydrolase</keyword>
<feature type="compositionally biased region" description="Low complexity" evidence="6">
    <location>
        <begin position="507"/>
        <end position="516"/>
    </location>
</feature>
<evidence type="ECO:0000256" key="2">
    <source>
        <dbReference type="ARBA" id="ARBA00022801"/>
    </source>
</evidence>
<accession>A0AAW1UEA9</accession>
<organism evidence="8 9">
    <name type="scientific">Henosepilachna vigintioctopunctata</name>
    <dbReference type="NCBI Taxonomy" id="420089"/>
    <lineage>
        <taxon>Eukaryota</taxon>
        <taxon>Metazoa</taxon>
        <taxon>Ecdysozoa</taxon>
        <taxon>Arthropoda</taxon>
        <taxon>Hexapoda</taxon>
        <taxon>Insecta</taxon>
        <taxon>Pterygota</taxon>
        <taxon>Neoptera</taxon>
        <taxon>Endopterygota</taxon>
        <taxon>Coleoptera</taxon>
        <taxon>Polyphaga</taxon>
        <taxon>Cucujiformia</taxon>
        <taxon>Coccinelloidea</taxon>
        <taxon>Coccinellidae</taxon>
        <taxon>Epilachninae</taxon>
        <taxon>Epilachnini</taxon>
        <taxon>Henosepilachna</taxon>
    </lineage>
</organism>
<dbReference type="InterPro" id="IPR006020">
    <property type="entry name" value="PTB/PI_dom"/>
</dbReference>
<dbReference type="SUPFAM" id="SSF50729">
    <property type="entry name" value="PH domain-like"/>
    <property type="match status" value="1"/>
</dbReference>
<evidence type="ECO:0000313" key="9">
    <source>
        <dbReference type="Proteomes" id="UP001431783"/>
    </source>
</evidence>
<dbReference type="SUPFAM" id="SSF55550">
    <property type="entry name" value="SH2 domain"/>
    <property type="match status" value="1"/>
</dbReference>
<reference evidence="8 9" key="1">
    <citation type="submission" date="2023-03" db="EMBL/GenBank/DDBJ databases">
        <title>Genome insight into feeding habits of ladybird beetles.</title>
        <authorList>
            <person name="Li H.-S."/>
            <person name="Huang Y.-H."/>
            <person name="Pang H."/>
        </authorList>
    </citation>
    <scope>NUCLEOTIDE SEQUENCE [LARGE SCALE GENOMIC DNA]</scope>
    <source>
        <strain evidence="8">SYSU_2023b</strain>
        <tissue evidence="8">Whole body</tissue>
    </source>
</reference>
<comment type="similarity">
    <text evidence="1">Belongs to the PTEN phosphatase protein family.</text>
</comment>
<keyword evidence="3" id="KW-0904">Protein phosphatase</keyword>
<feature type="compositionally biased region" description="Polar residues" evidence="6">
    <location>
        <begin position="468"/>
        <end position="501"/>
    </location>
</feature>
<dbReference type="EMBL" id="JARQZJ010000062">
    <property type="protein sequence ID" value="KAK9879478.1"/>
    <property type="molecule type" value="Genomic_DNA"/>
</dbReference>
<dbReference type="Proteomes" id="UP001431783">
    <property type="component" value="Unassembled WGS sequence"/>
</dbReference>
<dbReference type="InterPro" id="IPR035012">
    <property type="entry name" value="Tensin-like_SH2"/>
</dbReference>
<feature type="compositionally biased region" description="Polar residues" evidence="6">
    <location>
        <begin position="370"/>
        <end position="385"/>
    </location>
</feature>
<dbReference type="Gene3D" id="2.30.29.30">
    <property type="entry name" value="Pleckstrin-homology domain (PH domain)/Phosphotyrosine-binding domain (PTB)"/>
    <property type="match status" value="1"/>
</dbReference>
<comment type="caution">
    <text evidence="8">The sequence shown here is derived from an EMBL/GenBank/DDBJ whole genome shotgun (WGS) entry which is preliminary data.</text>
</comment>
<dbReference type="PRINTS" id="PR00401">
    <property type="entry name" value="SH2DOMAIN"/>
</dbReference>
<dbReference type="InterPro" id="IPR011993">
    <property type="entry name" value="PH-like_dom_sf"/>
</dbReference>
<dbReference type="SMART" id="SM00462">
    <property type="entry name" value="PTB"/>
    <property type="match status" value="1"/>
</dbReference>
<dbReference type="SMART" id="SM00252">
    <property type="entry name" value="SH2"/>
    <property type="match status" value="1"/>
</dbReference>
<dbReference type="InterPro" id="IPR033929">
    <property type="entry name" value="Tensin_PTB"/>
</dbReference>
<evidence type="ECO:0000256" key="3">
    <source>
        <dbReference type="ARBA" id="ARBA00022912"/>
    </source>
</evidence>
<evidence type="ECO:0000256" key="5">
    <source>
        <dbReference type="PROSITE-ProRule" id="PRU00191"/>
    </source>
</evidence>
<dbReference type="CDD" id="cd09927">
    <property type="entry name" value="SH2_Tensin_like"/>
    <property type="match status" value="1"/>
</dbReference>
<dbReference type="InterPro" id="IPR013625">
    <property type="entry name" value="PTB"/>
</dbReference>
<keyword evidence="9" id="KW-1185">Reference proteome</keyword>
<evidence type="ECO:0000259" key="7">
    <source>
        <dbReference type="PROSITE" id="PS50001"/>
    </source>
</evidence>
<dbReference type="InterPro" id="IPR036860">
    <property type="entry name" value="SH2_dom_sf"/>
</dbReference>
<feature type="region of interest" description="Disordered" evidence="6">
    <location>
        <begin position="465"/>
        <end position="520"/>
    </location>
</feature>
<evidence type="ECO:0000313" key="8">
    <source>
        <dbReference type="EMBL" id="KAK9879478.1"/>
    </source>
</evidence>
<dbReference type="AlphaFoldDB" id="A0AAW1UEA9"/>
<dbReference type="InterPro" id="IPR000980">
    <property type="entry name" value="SH2"/>
</dbReference>
<dbReference type="GO" id="GO:0005925">
    <property type="term" value="C:focal adhesion"/>
    <property type="evidence" value="ECO:0007669"/>
    <property type="project" value="TreeGrafter"/>
</dbReference>
<dbReference type="InterPro" id="IPR051484">
    <property type="entry name" value="Tensin_PTEN_phosphatase"/>
</dbReference>
<name>A0AAW1UEA9_9CUCU</name>
<proteinExistence type="inferred from homology"/>
<feature type="region of interest" description="Disordered" evidence="6">
    <location>
        <begin position="365"/>
        <end position="423"/>
    </location>
</feature>
<dbReference type="PROSITE" id="PS50001">
    <property type="entry name" value="SH2"/>
    <property type="match status" value="1"/>
</dbReference>
<dbReference type="Gene3D" id="3.30.505.10">
    <property type="entry name" value="SH2 domain"/>
    <property type="match status" value="1"/>
</dbReference>
<evidence type="ECO:0000256" key="1">
    <source>
        <dbReference type="ARBA" id="ARBA00007881"/>
    </source>
</evidence>
<dbReference type="CDD" id="cd01213">
    <property type="entry name" value="PTB_tensin"/>
    <property type="match status" value="1"/>
</dbReference>